<evidence type="ECO:0000256" key="2">
    <source>
        <dbReference type="SAM" id="Phobius"/>
    </source>
</evidence>
<feature type="transmembrane region" description="Helical" evidence="2">
    <location>
        <begin position="74"/>
        <end position="92"/>
    </location>
</feature>
<evidence type="ECO:0000313" key="4">
    <source>
        <dbReference type="Proteomes" id="UP000198775"/>
    </source>
</evidence>
<proteinExistence type="predicted"/>
<accession>A0A1H8D6B0</accession>
<dbReference type="EMBL" id="FOCX01000001">
    <property type="protein sequence ID" value="SEN02830.1"/>
    <property type="molecule type" value="Genomic_DNA"/>
</dbReference>
<dbReference type="AlphaFoldDB" id="A0A1H8D6B0"/>
<feature type="region of interest" description="Disordered" evidence="1">
    <location>
        <begin position="1"/>
        <end position="23"/>
    </location>
</feature>
<dbReference type="RefSeq" id="WP_092656691.1">
    <property type="nucleotide sequence ID" value="NZ_FOCX01000001.1"/>
</dbReference>
<keyword evidence="2" id="KW-1133">Transmembrane helix</keyword>
<dbReference type="Proteomes" id="UP000198775">
    <property type="component" value="Unassembled WGS sequence"/>
</dbReference>
<organism evidence="3 4">
    <name type="scientific">Halorientalis persicus</name>
    <dbReference type="NCBI Taxonomy" id="1367881"/>
    <lineage>
        <taxon>Archaea</taxon>
        <taxon>Methanobacteriati</taxon>
        <taxon>Methanobacteriota</taxon>
        <taxon>Stenosarchaea group</taxon>
        <taxon>Halobacteria</taxon>
        <taxon>Halobacteriales</taxon>
        <taxon>Haloarculaceae</taxon>
        <taxon>Halorientalis</taxon>
    </lineage>
</organism>
<protein>
    <submittedName>
        <fullName evidence="3">Uncharacterized protein</fullName>
    </submittedName>
</protein>
<reference evidence="4" key="1">
    <citation type="submission" date="2016-10" db="EMBL/GenBank/DDBJ databases">
        <authorList>
            <person name="Varghese N."/>
            <person name="Submissions S."/>
        </authorList>
    </citation>
    <scope>NUCLEOTIDE SEQUENCE [LARGE SCALE GENOMIC DNA]</scope>
    <source>
        <strain evidence="4">IBRC-M 10043</strain>
    </source>
</reference>
<feature type="compositionally biased region" description="Low complexity" evidence="1">
    <location>
        <begin position="8"/>
        <end position="23"/>
    </location>
</feature>
<keyword evidence="2" id="KW-0472">Membrane</keyword>
<evidence type="ECO:0000256" key="1">
    <source>
        <dbReference type="SAM" id="MobiDB-lite"/>
    </source>
</evidence>
<evidence type="ECO:0000313" key="3">
    <source>
        <dbReference type="EMBL" id="SEN02830.1"/>
    </source>
</evidence>
<feature type="transmembrane region" description="Helical" evidence="2">
    <location>
        <begin position="139"/>
        <end position="158"/>
    </location>
</feature>
<keyword evidence="4" id="KW-1185">Reference proteome</keyword>
<keyword evidence="2" id="KW-0812">Transmembrane</keyword>
<gene>
    <name evidence="3" type="ORF">SAMN05216388_1001193</name>
</gene>
<dbReference type="OrthoDB" id="217103at2157"/>
<sequence length="176" mass="17975">MGNADAQSSETGTGTGTSTAEGAGAVDGWSSGNWLLIGALTALTLVGIVLSAGFVPVEGWLTASDGAVIVPPYVYLYASLGALGYVFTKLMTNVEAYDEYDEIEELAEMALRIPAAWVLAAGIYLLFVAGTAFTSGGSGQQYAAGLSFLVGLYVNVAMKSLGSLADRLLGRGSANS</sequence>
<feature type="transmembrane region" description="Helical" evidence="2">
    <location>
        <begin position="113"/>
        <end position="133"/>
    </location>
</feature>
<name>A0A1H8D6B0_9EURY</name>
<feature type="transmembrane region" description="Helical" evidence="2">
    <location>
        <begin position="34"/>
        <end position="54"/>
    </location>
</feature>